<organism evidence="10 11">
    <name type="scientific">Pseudogymnoascus verrucosus</name>
    <dbReference type="NCBI Taxonomy" id="342668"/>
    <lineage>
        <taxon>Eukaryota</taxon>
        <taxon>Fungi</taxon>
        <taxon>Dikarya</taxon>
        <taxon>Ascomycota</taxon>
        <taxon>Pezizomycotina</taxon>
        <taxon>Leotiomycetes</taxon>
        <taxon>Thelebolales</taxon>
        <taxon>Thelebolaceae</taxon>
        <taxon>Pseudogymnoascus</taxon>
    </lineage>
</organism>
<dbReference type="GO" id="GO:0003697">
    <property type="term" value="F:single-stranded DNA binding"/>
    <property type="evidence" value="ECO:0007669"/>
    <property type="project" value="TreeGrafter"/>
</dbReference>
<name>A0A1B8GPS9_9PEZI</name>
<keyword evidence="11" id="KW-1185">Reference proteome</keyword>
<dbReference type="GeneID" id="28838438"/>
<dbReference type="Pfam" id="PF03835">
    <property type="entry name" value="Rad4"/>
    <property type="match status" value="1"/>
</dbReference>
<feature type="compositionally biased region" description="Acidic residues" evidence="6">
    <location>
        <begin position="80"/>
        <end position="94"/>
    </location>
</feature>
<evidence type="ECO:0000259" key="7">
    <source>
        <dbReference type="SMART" id="SM01030"/>
    </source>
</evidence>
<evidence type="ECO:0008006" key="12">
    <source>
        <dbReference type="Google" id="ProtNLM"/>
    </source>
</evidence>
<comment type="similarity">
    <text evidence="2">Belongs to the XPC family.</text>
</comment>
<feature type="domain" description="Rad4 beta-hairpin" evidence="9">
    <location>
        <begin position="652"/>
        <end position="726"/>
    </location>
</feature>
<evidence type="ECO:0000256" key="4">
    <source>
        <dbReference type="ARBA" id="ARBA00023204"/>
    </source>
</evidence>
<feature type="region of interest" description="Disordered" evidence="6">
    <location>
        <begin position="1"/>
        <end position="140"/>
    </location>
</feature>
<dbReference type="Gene3D" id="2.20.20.110">
    <property type="entry name" value="Rad4, beta-hairpin domain BHD1"/>
    <property type="match status" value="1"/>
</dbReference>
<dbReference type="InterPro" id="IPR036985">
    <property type="entry name" value="Transglutaminase-like_sf"/>
</dbReference>
<gene>
    <name evidence="10" type="ORF">VE01_05052</name>
</gene>
<dbReference type="InterPro" id="IPR004583">
    <property type="entry name" value="DNA_repair_Rad4"/>
</dbReference>
<feature type="compositionally biased region" description="Polar residues" evidence="6">
    <location>
        <begin position="351"/>
        <end position="365"/>
    </location>
</feature>
<dbReference type="SMART" id="SM01032">
    <property type="entry name" value="BHD_3"/>
    <property type="match status" value="1"/>
</dbReference>
<keyword evidence="3" id="KW-0227">DNA damage</keyword>
<feature type="compositionally biased region" description="Low complexity" evidence="6">
    <location>
        <begin position="7"/>
        <end position="20"/>
    </location>
</feature>
<dbReference type="Pfam" id="PF10404">
    <property type="entry name" value="BHD_2"/>
    <property type="match status" value="1"/>
</dbReference>
<dbReference type="InterPro" id="IPR018325">
    <property type="entry name" value="Rad4/PNGase_transGLS-fold"/>
</dbReference>
<reference evidence="11" key="2">
    <citation type="journal article" date="2018" name="Nat. Commun.">
        <title>Extreme sensitivity to ultraviolet light in the fungal pathogen causing white-nose syndrome of bats.</title>
        <authorList>
            <person name="Palmer J.M."/>
            <person name="Drees K.P."/>
            <person name="Foster J.T."/>
            <person name="Lindner D.L."/>
        </authorList>
    </citation>
    <scope>NUCLEOTIDE SEQUENCE [LARGE SCALE GENOMIC DNA]</scope>
    <source>
        <strain evidence="11">UAMH 10579</strain>
    </source>
</reference>
<dbReference type="GO" id="GO:0006298">
    <property type="term" value="P:mismatch repair"/>
    <property type="evidence" value="ECO:0007669"/>
    <property type="project" value="TreeGrafter"/>
</dbReference>
<dbReference type="GO" id="GO:0003684">
    <property type="term" value="F:damaged DNA binding"/>
    <property type="evidence" value="ECO:0007669"/>
    <property type="project" value="InterPro"/>
</dbReference>
<dbReference type="InterPro" id="IPR038765">
    <property type="entry name" value="Papain-like_cys_pep_sf"/>
</dbReference>
<evidence type="ECO:0000256" key="6">
    <source>
        <dbReference type="SAM" id="MobiDB-lite"/>
    </source>
</evidence>
<dbReference type="PANTHER" id="PTHR12135:SF0">
    <property type="entry name" value="DNA REPAIR PROTEIN COMPLEMENTING XP-C CELLS"/>
    <property type="match status" value="1"/>
</dbReference>
<evidence type="ECO:0000259" key="9">
    <source>
        <dbReference type="SMART" id="SM01032"/>
    </source>
</evidence>
<dbReference type="Pfam" id="PF10405">
    <property type="entry name" value="BHD_3"/>
    <property type="match status" value="1"/>
</dbReference>
<dbReference type="Gene3D" id="3.30.60.290">
    <property type="entry name" value="Rad4, beta-hairpin domain BHD2"/>
    <property type="match status" value="1"/>
</dbReference>
<dbReference type="GO" id="GO:0006289">
    <property type="term" value="P:nucleotide-excision repair"/>
    <property type="evidence" value="ECO:0007669"/>
    <property type="project" value="InterPro"/>
</dbReference>
<comment type="subcellular location">
    <subcellularLocation>
        <location evidence="1">Nucleus</location>
    </subcellularLocation>
</comment>
<dbReference type="InterPro" id="IPR042488">
    <property type="entry name" value="Rad4_BHD3_sf"/>
</dbReference>
<dbReference type="Gene3D" id="3.30.70.2460">
    <property type="entry name" value="Rad4, beta-hairpin domain BHD3"/>
    <property type="match status" value="1"/>
</dbReference>
<feature type="compositionally biased region" description="Basic and acidic residues" evidence="6">
    <location>
        <begin position="61"/>
        <end position="79"/>
    </location>
</feature>
<evidence type="ECO:0000256" key="3">
    <source>
        <dbReference type="ARBA" id="ARBA00022763"/>
    </source>
</evidence>
<dbReference type="PANTHER" id="PTHR12135">
    <property type="entry name" value="DNA REPAIR PROTEIN XP-C / RAD4"/>
    <property type="match status" value="1"/>
</dbReference>
<dbReference type="GO" id="GO:0005737">
    <property type="term" value="C:cytoplasm"/>
    <property type="evidence" value="ECO:0007669"/>
    <property type="project" value="TreeGrafter"/>
</dbReference>
<feature type="domain" description="Rad4 beta-hairpin" evidence="8">
    <location>
        <begin position="593"/>
        <end position="645"/>
    </location>
</feature>
<feature type="region of interest" description="Disordered" evidence="6">
    <location>
        <begin position="326"/>
        <end position="409"/>
    </location>
</feature>
<keyword evidence="5" id="KW-0539">Nucleus</keyword>
<dbReference type="SUPFAM" id="SSF54001">
    <property type="entry name" value="Cysteine proteinases"/>
    <property type="match status" value="1"/>
</dbReference>
<dbReference type="AlphaFoldDB" id="A0A1B8GPS9"/>
<feature type="compositionally biased region" description="Basic and acidic residues" evidence="6">
    <location>
        <begin position="44"/>
        <end position="53"/>
    </location>
</feature>
<dbReference type="Proteomes" id="UP000091956">
    <property type="component" value="Unassembled WGS sequence"/>
</dbReference>
<evidence type="ECO:0000256" key="5">
    <source>
        <dbReference type="ARBA" id="ARBA00023242"/>
    </source>
</evidence>
<dbReference type="GO" id="GO:0071942">
    <property type="term" value="C:XPC complex"/>
    <property type="evidence" value="ECO:0007669"/>
    <property type="project" value="TreeGrafter"/>
</dbReference>
<dbReference type="InterPro" id="IPR018326">
    <property type="entry name" value="Rad4_beta-hairpin_dom1"/>
</dbReference>
<dbReference type="SMART" id="SM01030">
    <property type="entry name" value="BHD_1"/>
    <property type="match status" value="1"/>
</dbReference>
<dbReference type="InterPro" id="IPR018328">
    <property type="entry name" value="Rad4_beta-hairpin_dom3"/>
</dbReference>
<feature type="compositionally biased region" description="Pro residues" evidence="6">
    <location>
        <begin position="393"/>
        <end position="403"/>
    </location>
</feature>
<dbReference type="GO" id="GO:0000111">
    <property type="term" value="C:nucleotide-excision repair factor 2 complex"/>
    <property type="evidence" value="ECO:0007669"/>
    <property type="project" value="TreeGrafter"/>
</dbReference>
<dbReference type="RefSeq" id="XP_018131555.1">
    <property type="nucleotide sequence ID" value="XM_018274518.2"/>
</dbReference>
<reference evidence="10 11" key="1">
    <citation type="submission" date="2016-03" db="EMBL/GenBank/DDBJ databases">
        <title>Comparative genomics of Pseudogymnoascus destructans, the fungus causing white-nose syndrome of bats.</title>
        <authorList>
            <person name="Palmer J.M."/>
            <person name="Drees K.P."/>
            <person name="Foster J.T."/>
            <person name="Lindner D.L."/>
        </authorList>
    </citation>
    <scope>NUCLEOTIDE SEQUENCE [LARGE SCALE GENOMIC DNA]</scope>
    <source>
        <strain evidence="10 11">UAMH 10579</strain>
    </source>
</reference>
<evidence type="ECO:0000313" key="11">
    <source>
        <dbReference type="Proteomes" id="UP000091956"/>
    </source>
</evidence>
<proteinExistence type="inferred from homology"/>
<evidence type="ECO:0000256" key="1">
    <source>
        <dbReference type="ARBA" id="ARBA00004123"/>
    </source>
</evidence>
<dbReference type="InterPro" id="IPR018327">
    <property type="entry name" value="BHD_2"/>
</dbReference>
<protein>
    <recommendedName>
        <fullName evidence="12">Rad4-domain-containing protein</fullName>
    </recommendedName>
</protein>
<sequence length="809" mass="91408">MAKRNAARGGAAPRSGASVSHRQRSSRIPDVPEVYQDMISEALSNDHDSIDRPPKRRRTRQTLESHHEDIGEEHENRDEGVDEEQESGEEDFEDVLPPAAQTVYNSDSGSDSDDATFEDVGLYSDPFQHGVGGADEDERDDDQHIDLTLTRRIEAPQRTPRKKGRTYTKEERASHLMTHKMHLLCLSRYIERRNEWCNDAEVQGILKPLLREKDRQWFKTKPEWTQFRRAESIKKGLEIAGNIWLTNFKITSRGMRRAYWDEDGRISDFVLPPDADRVLDKSDFKLGAKNMEGSRDTGAQLYCALLRGAGLDVRLVCSLQLLPINASSTKTRPPPQGVSTPRPITPTTPTSDSEAMNIASPTSPFASRASGAPFSARRRLGHPNVADYHIPDATPPRRPPPPKPKQRRIIESPYPVFWVEVLDEAHQKWMPVDPLVTGTINKPSVFEPPAVDAENTMTYVFAFEEDGAVRDVTRRYTKWYSAKVRKARVESTDGGPKWLRRTMKFYSRGFQTDLDQIEDIELQTIEGREPMPTSIADFKGHPRYVLERDLRRNEVLVNPHEIGKVASGRDANSVGGKGKKLESVYRRSDVKAVRSADGWYRLGREVKVGEQPMKSRAARRIANDDDEPGDVALYTEDQTVLYEAPPVVDGRVPKNVYGNLDVYVESMVPKGGVHLPYPDAARAARLLGISYSDAVTGFEFRGRQGTAIIKGVVIASEYQDATEAVIQGFKDDEWHAKEERRSIAALRMWKRFMVGLRIKERIDAYEIEGEEKGDEYVQDDDEGMQSEEYDMDEAGGFFPEDEGGGFVPE</sequence>
<dbReference type="OrthoDB" id="300780at2759"/>
<dbReference type="Gene3D" id="3.90.260.10">
    <property type="entry name" value="Transglutaminase-like"/>
    <property type="match status" value="1"/>
</dbReference>
<keyword evidence="4" id="KW-0234">DNA repair</keyword>
<feature type="domain" description="Rad4 beta-hairpin" evidence="7">
    <location>
        <begin position="527"/>
        <end position="591"/>
    </location>
</feature>
<accession>A0A1B8GPS9</accession>
<evidence type="ECO:0000259" key="8">
    <source>
        <dbReference type="SMART" id="SM01031"/>
    </source>
</evidence>
<evidence type="ECO:0000313" key="10">
    <source>
        <dbReference type="EMBL" id="OBT97822.1"/>
    </source>
</evidence>
<evidence type="ECO:0000256" key="2">
    <source>
        <dbReference type="ARBA" id="ARBA00009525"/>
    </source>
</evidence>
<dbReference type="SMART" id="SM01031">
    <property type="entry name" value="BHD_2"/>
    <property type="match status" value="1"/>
</dbReference>
<dbReference type="EMBL" id="KV460220">
    <property type="protein sequence ID" value="OBT97822.1"/>
    <property type="molecule type" value="Genomic_DNA"/>
</dbReference>
<dbReference type="Pfam" id="PF10403">
    <property type="entry name" value="BHD_1"/>
    <property type="match status" value="1"/>
</dbReference>
<dbReference type="STRING" id="342668.A0A1B8GPS9"/>
<feature type="compositionally biased region" description="Low complexity" evidence="6">
    <location>
        <begin position="340"/>
        <end position="350"/>
    </location>
</feature>